<proteinExistence type="predicted"/>
<dbReference type="RefSeq" id="WP_347149169.1">
    <property type="nucleotide sequence ID" value="NZ_JBDLYL010000004.1"/>
</dbReference>
<name>A0ABV0DB76_9PSED</name>
<sequence length="125" mass="14272">MKIFYSYNEERAGSLLPQPDSLVTKYITHDPGWGLGATLFWLEDVPSGCQIELYSFALEGYANRAFLRTTKRIVSTDKISFLTAFVSPDNTIIVPGLLKYRSIKKTTDYRIAIIDAFLHEDRPYV</sequence>
<dbReference type="Proteomes" id="UP001424532">
    <property type="component" value="Unassembled WGS sequence"/>
</dbReference>
<protein>
    <submittedName>
        <fullName evidence="1">Uncharacterized protein</fullName>
    </submittedName>
</protein>
<keyword evidence="2" id="KW-1185">Reference proteome</keyword>
<reference evidence="1 2" key="1">
    <citation type="submission" date="2024-05" db="EMBL/GenBank/DDBJ databases">
        <title>Sequence of Lycoming College course isolates.</title>
        <authorList>
            <person name="Reigle C.A."/>
            <person name="Newman J.D."/>
        </authorList>
    </citation>
    <scope>NUCLEOTIDE SEQUENCE [LARGE SCALE GENOMIC DNA]</scope>
    <source>
        <strain evidence="1 2">CAR-09</strain>
    </source>
</reference>
<organism evidence="1 2">
    <name type="scientific">Pseudomonas sichuanensis</name>
    <dbReference type="NCBI Taxonomy" id="2213015"/>
    <lineage>
        <taxon>Bacteria</taxon>
        <taxon>Pseudomonadati</taxon>
        <taxon>Pseudomonadota</taxon>
        <taxon>Gammaproteobacteria</taxon>
        <taxon>Pseudomonadales</taxon>
        <taxon>Pseudomonadaceae</taxon>
        <taxon>Pseudomonas</taxon>
    </lineage>
</organism>
<evidence type="ECO:0000313" key="2">
    <source>
        <dbReference type="Proteomes" id="UP001424532"/>
    </source>
</evidence>
<comment type="caution">
    <text evidence="1">The sequence shown here is derived from an EMBL/GenBank/DDBJ whole genome shotgun (WGS) entry which is preliminary data.</text>
</comment>
<dbReference type="EMBL" id="JBDLYL010000004">
    <property type="protein sequence ID" value="MEN8639028.1"/>
    <property type="molecule type" value="Genomic_DNA"/>
</dbReference>
<gene>
    <name evidence="1" type="ORF">ABFE88_05095</name>
</gene>
<evidence type="ECO:0000313" key="1">
    <source>
        <dbReference type="EMBL" id="MEN8639028.1"/>
    </source>
</evidence>
<accession>A0ABV0DB76</accession>